<dbReference type="InterPro" id="IPR016024">
    <property type="entry name" value="ARM-type_fold"/>
</dbReference>
<sequence>MTVTEIITQLEDLGSESTKRVLMNHGAREPVFGVKIADLKVLQKQIKTDYQLALDLYDTGNYDAQYLAGLIADADRMTKKDLRRWLSKANCITHCGTVVAGVTAESRYGNELALEWITASREAKAQTGWTTLSNLISIKDDADLDLPELKRLLKQVAQTIHEQPNMVRYAMNGFVISTGCYVSGLTDAALRTAEKIGTVSVDMGQTACKVPAAVDYIHKVQQRGTIGKKRKTARC</sequence>
<dbReference type="PANTHER" id="PTHR41291:SF1">
    <property type="entry name" value="DNA ALKYLATION REPAIR PROTEIN"/>
    <property type="match status" value="1"/>
</dbReference>
<keyword evidence="2" id="KW-1185">Reference proteome</keyword>
<dbReference type="PANTHER" id="PTHR41291">
    <property type="entry name" value="DNA ALKYLATION REPAIR PROTEIN"/>
    <property type="match status" value="1"/>
</dbReference>
<dbReference type="AlphaFoldDB" id="A0A517VGR5"/>
<dbReference type="InterPro" id="IPR014825">
    <property type="entry name" value="DNA_alkylation"/>
</dbReference>
<name>A0A517VGR5_9PLAN</name>
<accession>A0A517VGR5</accession>
<dbReference type="OrthoDB" id="9801369at2"/>
<dbReference type="CDD" id="cd06561">
    <property type="entry name" value="AlkD_like"/>
    <property type="match status" value="1"/>
</dbReference>
<protein>
    <submittedName>
        <fullName evidence="1">DNA alkylation repair enzyme</fullName>
    </submittedName>
</protein>
<dbReference type="Proteomes" id="UP000316855">
    <property type="component" value="Chromosome"/>
</dbReference>
<dbReference type="Pfam" id="PF08713">
    <property type="entry name" value="DNA_alkylation"/>
    <property type="match status" value="1"/>
</dbReference>
<gene>
    <name evidence="1" type="ORF">Pan161_38030</name>
</gene>
<evidence type="ECO:0000313" key="2">
    <source>
        <dbReference type="Proteomes" id="UP000316855"/>
    </source>
</evidence>
<evidence type="ECO:0000313" key="1">
    <source>
        <dbReference type="EMBL" id="QDT92137.1"/>
    </source>
</evidence>
<dbReference type="KEGG" id="gax:Pan161_38030"/>
<dbReference type="SUPFAM" id="SSF48371">
    <property type="entry name" value="ARM repeat"/>
    <property type="match status" value="1"/>
</dbReference>
<dbReference type="EMBL" id="CP036343">
    <property type="protein sequence ID" value="QDT92137.1"/>
    <property type="molecule type" value="Genomic_DNA"/>
</dbReference>
<organism evidence="1 2">
    <name type="scientific">Gimesia algae</name>
    <dbReference type="NCBI Taxonomy" id="2527971"/>
    <lineage>
        <taxon>Bacteria</taxon>
        <taxon>Pseudomonadati</taxon>
        <taxon>Planctomycetota</taxon>
        <taxon>Planctomycetia</taxon>
        <taxon>Planctomycetales</taxon>
        <taxon>Planctomycetaceae</taxon>
        <taxon>Gimesia</taxon>
    </lineage>
</organism>
<proteinExistence type="predicted"/>
<reference evidence="1 2" key="1">
    <citation type="submission" date="2019-02" db="EMBL/GenBank/DDBJ databases">
        <title>Deep-cultivation of Planctomycetes and their phenomic and genomic characterization uncovers novel biology.</title>
        <authorList>
            <person name="Wiegand S."/>
            <person name="Jogler M."/>
            <person name="Boedeker C."/>
            <person name="Pinto D."/>
            <person name="Vollmers J."/>
            <person name="Rivas-Marin E."/>
            <person name="Kohn T."/>
            <person name="Peeters S.H."/>
            <person name="Heuer A."/>
            <person name="Rast P."/>
            <person name="Oberbeckmann S."/>
            <person name="Bunk B."/>
            <person name="Jeske O."/>
            <person name="Meyerdierks A."/>
            <person name="Storesund J.E."/>
            <person name="Kallscheuer N."/>
            <person name="Luecker S."/>
            <person name="Lage O.M."/>
            <person name="Pohl T."/>
            <person name="Merkel B.J."/>
            <person name="Hornburger P."/>
            <person name="Mueller R.-W."/>
            <person name="Bruemmer F."/>
            <person name="Labrenz M."/>
            <person name="Spormann A.M."/>
            <person name="Op den Camp H."/>
            <person name="Overmann J."/>
            <person name="Amann R."/>
            <person name="Jetten M.S.M."/>
            <person name="Mascher T."/>
            <person name="Medema M.H."/>
            <person name="Devos D.P."/>
            <person name="Kaster A.-K."/>
            <person name="Ovreas L."/>
            <person name="Rohde M."/>
            <person name="Galperin M.Y."/>
            <person name="Jogler C."/>
        </authorList>
    </citation>
    <scope>NUCLEOTIDE SEQUENCE [LARGE SCALE GENOMIC DNA]</scope>
    <source>
        <strain evidence="1 2">Pan161</strain>
    </source>
</reference>
<dbReference type="Gene3D" id="1.25.10.90">
    <property type="match status" value="1"/>
</dbReference>
<dbReference type="RefSeq" id="WP_145229573.1">
    <property type="nucleotide sequence ID" value="NZ_CP036343.1"/>
</dbReference>